<evidence type="ECO:0000256" key="1">
    <source>
        <dbReference type="ARBA" id="ARBA00023125"/>
    </source>
</evidence>
<keyword evidence="8" id="KW-1185">Reference proteome</keyword>
<dbReference type="PANTHER" id="PTHR24324:SF9">
    <property type="entry name" value="HOMEOBOX DOMAIN-CONTAINING PROTEIN"/>
    <property type="match status" value="1"/>
</dbReference>
<feature type="region of interest" description="Disordered" evidence="5">
    <location>
        <begin position="335"/>
        <end position="355"/>
    </location>
</feature>
<proteinExistence type="predicted"/>
<dbReference type="SMART" id="SM00389">
    <property type="entry name" value="HOX"/>
    <property type="match status" value="1"/>
</dbReference>
<dbReference type="GO" id="GO:0030154">
    <property type="term" value="P:cell differentiation"/>
    <property type="evidence" value="ECO:0007669"/>
    <property type="project" value="TreeGrafter"/>
</dbReference>
<evidence type="ECO:0000256" key="3">
    <source>
        <dbReference type="PROSITE-ProRule" id="PRU00108"/>
    </source>
</evidence>
<dbReference type="GeneID" id="11534241"/>
<evidence type="ECO:0000313" key="8">
    <source>
        <dbReference type="Proteomes" id="UP000005666"/>
    </source>
</evidence>
<dbReference type="Pfam" id="PF00046">
    <property type="entry name" value="Homeodomain"/>
    <property type="match status" value="1"/>
</dbReference>
<dbReference type="KEGG" id="tpf:TPHA_0D02630"/>
<reference evidence="7 8" key="1">
    <citation type="journal article" date="2011" name="Proc. Natl. Acad. Sci. U.S.A.">
        <title>Evolutionary erosion of yeast sex chromosomes by mating-type switching accidents.</title>
        <authorList>
            <person name="Gordon J.L."/>
            <person name="Armisen D."/>
            <person name="Proux-Wera E."/>
            <person name="Oheigeartaigh S.S."/>
            <person name="Byrne K.P."/>
            <person name="Wolfe K.H."/>
        </authorList>
    </citation>
    <scope>NUCLEOTIDE SEQUENCE [LARGE SCALE GENOMIC DNA]</scope>
    <source>
        <strain evidence="8">ATCC 24235 / CBS 4417 / NBRC 1672 / NRRL Y-8282 / UCD 70-5</strain>
    </source>
</reference>
<evidence type="ECO:0000256" key="4">
    <source>
        <dbReference type="RuleBase" id="RU000682"/>
    </source>
</evidence>
<dbReference type="SUPFAM" id="SSF46689">
    <property type="entry name" value="Homeodomain-like"/>
    <property type="match status" value="1"/>
</dbReference>
<feature type="compositionally biased region" description="Polar residues" evidence="5">
    <location>
        <begin position="416"/>
        <end position="427"/>
    </location>
</feature>
<dbReference type="Gene3D" id="1.10.10.60">
    <property type="entry name" value="Homeodomain-like"/>
    <property type="match status" value="1"/>
</dbReference>
<feature type="compositionally biased region" description="Polar residues" evidence="5">
    <location>
        <begin position="396"/>
        <end position="406"/>
    </location>
</feature>
<keyword evidence="1 3" id="KW-0238">DNA-binding</keyword>
<dbReference type="PROSITE" id="PS50071">
    <property type="entry name" value="HOMEOBOX_2"/>
    <property type="match status" value="1"/>
</dbReference>
<feature type="DNA-binding region" description="Homeobox" evidence="3">
    <location>
        <begin position="227"/>
        <end position="286"/>
    </location>
</feature>
<dbReference type="AlphaFoldDB" id="G8BSS9"/>
<dbReference type="STRING" id="1071381.G8BSS9"/>
<comment type="subcellular location">
    <subcellularLocation>
        <location evidence="3 4">Nucleus</location>
    </subcellularLocation>
</comment>
<sequence>MMQGGQQYLPSVSKLMLNNNIHTETSGQHFNALEIPSLATPSSSFNNDRHGVIRLPPLSSTISRPKSVDSALRYTAADTGTEKSQLSSSKSLLDFDINGLRSNKTSPYPLNSIDLKTPSKLAFKYDPYLNTPKTPNVTKRKESILDFKNSQKQHIKSKPASSTNLKFSKNPNTNTQSRDQYIISPIHAVKAIITPTSSDKKRAFAFITHSQETFPTKEPKIDNAPLARRKRRKTSTQELNILQNEFAKCTTPDRLKRIELGERCKMSEKAVQIWFQNKRQAVKRHKLANEKLHNVNEPKDNDNSSSFSIMQDTQSKNIDDSSVINNSIPSINIPFDGYHSTPKKSDIDSHNSSSDISQINEGIQVASPTPMKGSSAPNFRRGQALTFHLNRENASALLSNTPSKQAKTNKEINRSPLKSLSVNIAQK</sequence>
<dbReference type="InterPro" id="IPR001356">
    <property type="entry name" value="HD"/>
</dbReference>
<dbReference type="HOGENOM" id="CLU_043444_0_0_1"/>
<gene>
    <name evidence="7" type="primary">TPHA0D02630</name>
    <name evidence="7" type="ordered locus">TPHA_0D02630</name>
</gene>
<dbReference type="GO" id="GO:0005634">
    <property type="term" value="C:nucleus"/>
    <property type="evidence" value="ECO:0007669"/>
    <property type="project" value="UniProtKB-SubCell"/>
</dbReference>
<name>G8BSS9_TETPH</name>
<dbReference type="EMBL" id="HE612859">
    <property type="protein sequence ID" value="CCE62900.1"/>
    <property type="molecule type" value="Genomic_DNA"/>
</dbReference>
<evidence type="ECO:0000256" key="2">
    <source>
        <dbReference type="ARBA" id="ARBA00023155"/>
    </source>
</evidence>
<feature type="domain" description="Homeobox" evidence="6">
    <location>
        <begin position="225"/>
        <end position="285"/>
    </location>
</feature>
<dbReference type="GO" id="GO:0000082">
    <property type="term" value="P:G1/S transition of mitotic cell cycle"/>
    <property type="evidence" value="ECO:0007669"/>
    <property type="project" value="EnsemblFungi"/>
</dbReference>
<feature type="compositionally biased region" description="Polar residues" evidence="5">
    <location>
        <begin position="159"/>
        <end position="177"/>
    </location>
</feature>
<organism evidence="7 8">
    <name type="scientific">Tetrapisispora phaffii (strain ATCC 24235 / CBS 4417 / NBRC 1672 / NRRL Y-8282 / UCD 70-5)</name>
    <name type="common">Yeast</name>
    <name type="synonym">Fabospora phaffii</name>
    <dbReference type="NCBI Taxonomy" id="1071381"/>
    <lineage>
        <taxon>Eukaryota</taxon>
        <taxon>Fungi</taxon>
        <taxon>Dikarya</taxon>
        <taxon>Ascomycota</taxon>
        <taxon>Saccharomycotina</taxon>
        <taxon>Saccharomycetes</taxon>
        <taxon>Saccharomycetales</taxon>
        <taxon>Saccharomycetaceae</taxon>
        <taxon>Tetrapisispora</taxon>
    </lineage>
</organism>
<dbReference type="OrthoDB" id="6159439at2759"/>
<feature type="region of interest" description="Disordered" evidence="5">
    <location>
        <begin position="149"/>
        <end position="177"/>
    </location>
</feature>
<dbReference type="GO" id="GO:0000978">
    <property type="term" value="F:RNA polymerase II cis-regulatory region sequence-specific DNA binding"/>
    <property type="evidence" value="ECO:0007669"/>
    <property type="project" value="TreeGrafter"/>
</dbReference>
<dbReference type="Proteomes" id="UP000005666">
    <property type="component" value="Chromosome 4"/>
</dbReference>
<dbReference type="eggNOG" id="KOG0490">
    <property type="taxonomic scope" value="Eukaryota"/>
</dbReference>
<dbReference type="InterPro" id="IPR009057">
    <property type="entry name" value="Homeodomain-like_sf"/>
</dbReference>
<evidence type="ECO:0000256" key="5">
    <source>
        <dbReference type="SAM" id="MobiDB-lite"/>
    </source>
</evidence>
<accession>G8BSS9</accession>
<dbReference type="RefSeq" id="XP_003685334.1">
    <property type="nucleotide sequence ID" value="XM_003685286.1"/>
</dbReference>
<dbReference type="InterPro" id="IPR051000">
    <property type="entry name" value="Homeobox_DNA-bind_prot"/>
</dbReference>
<protein>
    <recommendedName>
        <fullName evidence="6">Homeobox domain-containing protein</fullName>
    </recommendedName>
</protein>
<evidence type="ECO:0000259" key="6">
    <source>
        <dbReference type="PROSITE" id="PS50071"/>
    </source>
</evidence>
<keyword evidence="2 3" id="KW-0371">Homeobox</keyword>
<dbReference type="GO" id="GO:0000785">
    <property type="term" value="C:chromatin"/>
    <property type="evidence" value="ECO:0007669"/>
    <property type="project" value="EnsemblFungi"/>
</dbReference>
<feature type="region of interest" description="Disordered" evidence="5">
    <location>
        <begin position="396"/>
        <end position="427"/>
    </location>
</feature>
<dbReference type="GO" id="GO:0000122">
    <property type="term" value="P:negative regulation of transcription by RNA polymerase II"/>
    <property type="evidence" value="ECO:0007669"/>
    <property type="project" value="EnsemblFungi"/>
</dbReference>
<evidence type="ECO:0000313" key="7">
    <source>
        <dbReference type="EMBL" id="CCE62900.1"/>
    </source>
</evidence>
<dbReference type="PANTHER" id="PTHR24324">
    <property type="entry name" value="HOMEOBOX PROTEIN HHEX"/>
    <property type="match status" value="1"/>
</dbReference>
<dbReference type="CDD" id="cd00086">
    <property type="entry name" value="homeodomain"/>
    <property type="match status" value="1"/>
</dbReference>
<keyword evidence="3 4" id="KW-0539">Nucleus</keyword>